<feature type="transmembrane region" description="Helical" evidence="7">
    <location>
        <begin position="42"/>
        <end position="62"/>
    </location>
</feature>
<dbReference type="InterPro" id="IPR036259">
    <property type="entry name" value="MFS_trans_sf"/>
</dbReference>
<dbReference type="PANTHER" id="PTHR23513:SF6">
    <property type="entry name" value="MAJOR FACILITATOR SUPERFAMILY ASSOCIATED DOMAIN-CONTAINING PROTEIN"/>
    <property type="match status" value="1"/>
</dbReference>
<dbReference type="Gene3D" id="1.20.1250.20">
    <property type="entry name" value="MFS general substrate transporter like domains"/>
    <property type="match status" value="1"/>
</dbReference>
<feature type="transmembrane region" description="Helical" evidence="7">
    <location>
        <begin position="256"/>
        <end position="278"/>
    </location>
</feature>
<dbReference type="EMBL" id="AOIM01000009">
    <property type="protein sequence ID" value="ELY95019.1"/>
    <property type="molecule type" value="Genomic_DNA"/>
</dbReference>
<dbReference type="SUPFAM" id="SSF103473">
    <property type="entry name" value="MFS general substrate transporter"/>
    <property type="match status" value="1"/>
</dbReference>
<dbReference type="CDD" id="cd06173">
    <property type="entry name" value="MFS_MefA_like"/>
    <property type="match status" value="1"/>
</dbReference>
<evidence type="ECO:0000313" key="8">
    <source>
        <dbReference type="EMBL" id="ELY95019.1"/>
    </source>
</evidence>
<dbReference type="InterPro" id="IPR010290">
    <property type="entry name" value="TM_effector"/>
</dbReference>
<accession>M0A939</accession>
<feature type="transmembrane region" description="Helical" evidence="7">
    <location>
        <begin position="138"/>
        <end position="163"/>
    </location>
</feature>
<feature type="transmembrane region" description="Helical" evidence="7">
    <location>
        <begin position="341"/>
        <end position="362"/>
    </location>
</feature>
<dbReference type="PATRIC" id="fig|1227493.4.peg.303"/>
<keyword evidence="6 7" id="KW-0472">Membrane</keyword>
<dbReference type="STRING" id="1227493.C483_01606"/>
<gene>
    <name evidence="8" type="ORF">C483_01606</name>
</gene>
<proteinExistence type="predicted"/>
<dbReference type="Pfam" id="PF05977">
    <property type="entry name" value="MFS_3"/>
    <property type="match status" value="2"/>
</dbReference>
<dbReference type="RefSeq" id="WP_006651589.1">
    <property type="nucleotide sequence ID" value="NZ_AOIM01000009.1"/>
</dbReference>
<name>M0A939_9EURY</name>
<protein>
    <recommendedName>
        <fullName evidence="10">Major facilitator superfamily protein</fullName>
    </recommendedName>
</protein>
<feature type="transmembrane region" description="Helical" evidence="7">
    <location>
        <begin position="403"/>
        <end position="426"/>
    </location>
</feature>
<evidence type="ECO:0000256" key="4">
    <source>
        <dbReference type="ARBA" id="ARBA00022692"/>
    </source>
</evidence>
<evidence type="ECO:0000256" key="7">
    <source>
        <dbReference type="SAM" id="Phobius"/>
    </source>
</evidence>
<dbReference type="Proteomes" id="UP000011519">
    <property type="component" value="Unassembled WGS sequence"/>
</dbReference>
<evidence type="ECO:0000313" key="9">
    <source>
        <dbReference type="Proteomes" id="UP000011519"/>
    </source>
</evidence>
<dbReference type="AlphaFoldDB" id="M0A939"/>
<comment type="caution">
    <text evidence="8">The sequence shown here is derived from an EMBL/GenBank/DDBJ whole genome shotgun (WGS) entry which is preliminary data.</text>
</comment>
<organism evidence="8 9">
    <name type="scientific">Natrialba hulunbeirensis JCM 10989</name>
    <dbReference type="NCBI Taxonomy" id="1227493"/>
    <lineage>
        <taxon>Archaea</taxon>
        <taxon>Methanobacteriati</taxon>
        <taxon>Methanobacteriota</taxon>
        <taxon>Stenosarchaea group</taxon>
        <taxon>Halobacteria</taxon>
        <taxon>Halobacteriales</taxon>
        <taxon>Natrialbaceae</taxon>
        <taxon>Natrialba</taxon>
    </lineage>
</organism>
<evidence type="ECO:0000256" key="3">
    <source>
        <dbReference type="ARBA" id="ARBA00022475"/>
    </source>
</evidence>
<keyword evidence="4 7" id="KW-0812">Transmembrane</keyword>
<evidence type="ECO:0000256" key="6">
    <source>
        <dbReference type="ARBA" id="ARBA00023136"/>
    </source>
</evidence>
<reference evidence="8 9" key="1">
    <citation type="journal article" date="2014" name="PLoS Genet.">
        <title>Phylogenetically driven sequencing of extremely halophilic archaea reveals strategies for static and dynamic osmo-response.</title>
        <authorList>
            <person name="Becker E.A."/>
            <person name="Seitzer P.M."/>
            <person name="Tritt A."/>
            <person name="Larsen D."/>
            <person name="Krusor M."/>
            <person name="Yao A.I."/>
            <person name="Wu D."/>
            <person name="Madern D."/>
            <person name="Eisen J.A."/>
            <person name="Darling A.E."/>
            <person name="Facciotti M.T."/>
        </authorList>
    </citation>
    <scope>NUCLEOTIDE SEQUENCE [LARGE SCALE GENOMIC DNA]</scope>
    <source>
        <strain evidence="8 9">JCM 10989</strain>
    </source>
</reference>
<keyword evidence="3" id="KW-1003">Cell membrane</keyword>
<keyword evidence="5 7" id="KW-1133">Transmembrane helix</keyword>
<evidence type="ECO:0000256" key="1">
    <source>
        <dbReference type="ARBA" id="ARBA00004651"/>
    </source>
</evidence>
<dbReference type="OrthoDB" id="313372at2157"/>
<evidence type="ECO:0000256" key="5">
    <source>
        <dbReference type="ARBA" id="ARBA00022989"/>
    </source>
</evidence>
<comment type="subcellular location">
    <subcellularLocation>
        <location evidence="1">Cell membrane</location>
        <topology evidence="1">Multi-pass membrane protein</topology>
    </subcellularLocation>
</comment>
<feature type="transmembrane region" description="Helical" evidence="7">
    <location>
        <begin position="12"/>
        <end position="36"/>
    </location>
</feature>
<evidence type="ECO:0008006" key="10">
    <source>
        <dbReference type="Google" id="ProtNLM"/>
    </source>
</evidence>
<feature type="transmembrane region" description="Helical" evidence="7">
    <location>
        <begin position="290"/>
        <end position="309"/>
    </location>
</feature>
<dbReference type="GO" id="GO:0005886">
    <property type="term" value="C:plasma membrane"/>
    <property type="evidence" value="ECO:0007669"/>
    <property type="project" value="UniProtKB-SubCell"/>
</dbReference>
<feature type="transmembrane region" description="Helical" evidence="7">
    <location>
        <begin position="374"/>
        <end position="397"/>
    </location>
</feature>
<sequence>MRVVLRQTQFRRLFLGRLIANAGDSLYYVAAMWLVFELGGSAFYTGLAGFLARFPMVLQLLVGPLVDRYPLGRILVSATSVQALLLLVIPAAAVTGQLTVWTVLLVMPFVALAGQFLEPAQKAAVPRLVTREELVSANAAISVAYQGTNLVFMAVGGVLVGLIGATALFVVDSIALGVAAVCFVLLSIPSAGRRTGPEGGPTGAVADGDRDSDSAAVLDADGGDATTAETRIEDTAATQTYLGELREGLRYVRGSIIVPMFVGTFVLNFATGAMMAVLPVFAAQSGGPSLYGTLLAAISCGVLLGALSASKIDHIGMGRLFGIGFLASTLAWAIALGIDSALITAVGIGAAWIITGSYNVISASLKQSYVPDTLLGRISSISFSISTGALPLGSLLGGLAGDVFGPTAVMGTVGVAFAGLAGYWFIHPQLRTLPAVDRLDPERYGLGTT</sequence>
<evidence type="ECO:0000256" key="2">
    <source>
        <dbReference type="ARBA" id="ARBA00022448"/>
    </source>
</evidence>
<dbReference type="PANTHER" id="PTHR23513">
    <property type="entry name" value="INTEGRAL MEMBRANE EFFLUX PROTEIN-RELATED"/>
    <property type="match status" value="1"/>
</dbReference>
<keyword evidence="9" id="KW-1185">Reference proteome</keyword>
<keyword evidence="2" id="KW-0813">Transport</keyword>
<feature type="transmembrane region" description="Helical" evidence="7">
    <location>
        <begin position="316"/>
        <end position="335"/>
    </location>
</feature>